<dbReference type="RefSeq" id="WP_101262943.1">
    <property type="nucleotide sequence ID" value="NZ_MVDD01000017.1"/>
</dbReference>
<dbReference type="InterPro" id="IPR036259">
    <property type="entry name" value="MFS_trans_sf"/>
</dbReference>
<dbReference type="Pfam" id="PF13347">
    <property type="entry name" value="MFS_2"/>
    <property type="match status" value="1"/>
</dbReference>
<evidence type="ECO:0000256" key="1">
    <source>
        <dbReference type="ARBA" id="ARBA00004141"/>
    </source>
</evidence>
<dbReference type="Proteomes" id="UP000233535">
    <property type="component" value="Unassembled WGS sequence"/>
</dbReference>
<dbReference type="PROSITE" id="PS50850">
    <property type="entry name" value="MFS"/>
    <property type="match status" value="1"/>
</dbReference>
<dbReference type="PANTHER" id="PTHR19432:SF35">
    <property type="entry name" value="SOLUTE CARRIER FAMILY 45 MEMBER 3 ISOFORM X1"/>
    <property type="match status" value="1"/>
</dbReference>
<dbReference type="InterPro" id="IPR020846">
    <property type="entry name" value="MFS_dom"/>
</dbReference>
<dbReference type="GO" id="GO:0016020">
    <property type="term" value="C:membrane"/>
    <property type="evidence" value="ECO:0007669"/>
    <property type="project" value="UniProtKB-SubCell"/>
</dbReference>
<feature type="transmembrane region" description="Helical" evidence="6">
    <location>
        <begin position="350"/>
        <end position="372"/>
    </location>
</feature>
<organism evidence="8 9">
    <name type="scientific">Labilibaculum filiforme</name>
    <dbReference type="NCBI Taxonomy" id="1940526"/>
    <lineage>
        <taxon>Bacteria</taxon>
        <taxon>Pseudomonadati</taxon>
        <taxon>Bacteroidota</taxon>
        <taxon>Bacteroidia</taxon>
        <taxon>Marinilabiliales</taxon>
        <taxon>Marinifilaceae</taxon>
        <taxon>Labilibaculum</taxon>
    </lineage>
</organism>
<evidence type="ECO:0000256" key="6">
    <source>
        <dbReference type="SAM" id="Phobius"/>
    </source>
</evidence>
<evidence type="ECO:0000256" key="5">
    <source>
        <dbReference type="ARBA" id="ARBA00023136"/>
    </source>
</evidence>
<evidence type="ECO:0000313" key="8">
    <source>
        <dbReference type="EMBL" id="PKQ61129.1"/>
    </source>
</evidence>
<evidence type="ECO:0000313" key="9">
    <source>
        <dbReference type="Proteomes" id="UP000233535"/>
    </source>
</evidence>
<keyword evidence="4 6" id="KW-1133">Transmembrane helix</keyword>
<dbReference type="PANTHER" id="PTHR19432">
    <property type="entry name" value="SUGAR TRANSPORTER"/>
    <property type="match status" value="1"/>
</dbReference>
<feature type="transmembrane region" description="Helical" evidence="6">
    <location>
        <begin position="49"/>
        <end position="68"/>
    </location>
</feature>
<dbReference type="OrthoDB" id="7584869at2"/>
<keyword evidence="3 6" id="KW-0812">Transmembrane</keyword>
<feature type="domain" description="Major facilitator superfamily (MFS) profile" evidence="7">
    <location>
        <begin position="11"/>
        <end position="441"/>
    </location>
</feature>
<evidence type="ECO:0000259" key="7">
    <source>
        <dbReference type="PROSITE" id="PS50850"/>
    </source>
</evidence>
<keyword evidence="9" id="KW-1185">Reference proteome</keyword>
<keyword evidence="2" id="KW-0813">Transport</keyword>
<evidence type="ECO:0000256" key="4">
    <source>
        <dbReference type="ARBA" id="ARBA00022989"/>
    </source>
</evidence>
<evidence type="ECO:0000256" key="2">
    <source>
        <dbReference type="ARBA" id="ARBA00022448"/>
    </source>
</evidence>
<dbReference type="EMBL" id="MVDD01000017">
    <property type="protein sequence ID" value="PKQ61129.1"/>
    <property type="molecule type" value="Genomic_DNA"/>
</dbReference>
<dbReference type="SUPFAM" id="SSF103473">
    <property type="entry name" value="MFS general substrate transporter"/>
    <property type="match status" value="1"/>
</dbReference>
<comment type="caution">
    <text evidence="8">The sequence shown here is derived from an EMBL/GenBank/DDBJ whole genome shotgun (WGS) entry which is preliminary data.</text>
</comment>
<feature type="transmembrane region" description="Helical" evidence="6">
    <location>
        <begin position="80"/>
        <end position="97"/>
    </location>
</feature>
<feature type="transmembrane region" description="Helical" evidence="6">
    <location>
        <begin position="250"/>
        <end position="268"/>
    </location>
</feature>
<feature type="transmembrane region" description="Helical" evidence="6">
    <location>
        <begin position="325"/>
        <end position="344"/>
    </location>
</feature>
<feature type="transmembrane region" description="Helical" evidence="6">
    <location>
        <begin position="103"/>
        <end position="122"/>
    </location>
</feature>
<reference evidence="8 9" key="1">
    <citation type="journal article" date="2017" name="Front. Microbiol.">
        <title>Labilibaculum manganireducens gen. nov., sp. nov. and Labilibaculum filiforme sp. nov., Novel Bacteroidetes Isolated from Subsurface Sediments of the Baltic Sea.</title>
        <authorList>
            <person name="Vandieken V."/>
            <person name="Marshall I.P."/>
            <person name="Niemann H."/>
            <person name="Engelen B."/>
            <person name="Cypionka H."/>
        </authorList>
    </citation>
    <scope>NUCLEOTIDE SEQUENCE [LARGE SCALE GENOMIC DNA]</scope>
    <source>
        <strain evidence="8 9">59.16B</strain>
    </source>
</reference>
<proteinExistence type="predicted"/>
<accession>A0A2N3HSV2</accession>
<keyword evidence="5 6" id="KW-0472">Membrane</keyword>
<feature type="transmembrane region" description="Helical" evidence="6">
    <location>
        <begin position="155"/>
        <end position="176"/>
    </location>
</feature>
<feature type="transmembrane region" description="Helical" evidence="6">
    <location>
        <begin position="188"/>
        <end position="209"/>
    </location>
</feature>
<gene>
    <name evidence="8" type="ORF">BZG02_16935</name>
</gene>
<comment type="subcellular location">
    <subcellularLocation>
        <location evidence="1">Membrane</location>
        <topology evidence="1">Multi-pass membrane protein</topology>
    </subcellularLocation>
</comment>
<dbReference type="AlphaFoldDB" id="A0A2N3HSV2"/>
<feature type="transmembrane region" description="Helical" evidence="6">
    <location>
        <begin position="295"/>
        <end position="318"/>
    </location>
</feature>
<feature type="transmembrane region" description="Helical" evidence="6">
    <location>
        <begin position="416"/>
        <end position="436"/>
    </location>
</feature>
<sequence length="444" mass="48678">MKKQPRLNFWQIWNLSFGFLGVQFGFALQNANASRILSNLGADLHSLSLFWLVAPVMGLLIQPVVGAASDTTWTRIGRRSPYILGGAIFSMIAMFFMPNAPNVISAGGVGALIFGAVMLAVMDGSFNVTFQPFRALVADMTPEDQRNVGYSVQSFLINVGAVIGSALPFILTAFGVQNDAPAGEVADSVIWSFYLGGSILLLSVLVTVFKTKEYAPEEFEAYNNITAEDKEKKESFFTLLKNLPTTMKQLALVQLLSWFPLFLMWVYATPAFAQHYWNTPIGDASSPAYNEAANWVGICFAAYSLFAALFSIVMPWFIRKTSRKTVYSFALVAGGIGYISTYFFHDQYMLLVSMIGIGFAWAAILAMPYAILSGVLPAKSMGVYMGLFNLTVVIPQIISGVFGGSILKIFFHEQAIYILVLAGVLMLLGSVSVFFIKTKEDSKL</sequence>
<evidence type="ECO:0000256" key="3">
    <source>
        <dbReference type="ARBA" id="ARBA00022692"/>
    </source>
</evidence>
<protein>
    <submittedName>
        <fullName evidence="8">MFS transporter</fullName>
    </submittedName>
</protein>
<name>A0A2N3HSV2_9BACT</name>
<feature type="transmembrane region" description="Helical" evidence="6">
    <location>
        <begin position="384"/>
        <end position="410"/>
    </location>
</feature>
<dbReference type="Gene3D" id="1.20.1250.20">
    <property type="entry name" value="MFS general substrate transporter like domains"/>
    <property type="match status" value="1"/>
</dbReference>
<dbReference type="GO" id="GO:0022857">
    <property type="term" value="F:transmembrane transporter activity"/>
    <property type="evidence" value="ECO:0007669"/>
    <property type="project" value="InterPro"/>
</dbReference>